<dbReference type="AlphaFoldDB" id="A0A427XG34"/>
<accession>A0A427XG34</accession>
<protein>
    <submittedName>
        <fullName evidence="2">Uncharacterized protein</fullName>
    </submittedName>
</protein>
<keyword evidence="1" id="KW-0812">Transmembrane</keyword>
<evidence type="ECO:0000313" key="2">
    <source>
        <dbReference type="EMBL" id="RSH77674.1"/>
    </source>
</evidence>
<dbReference type="EMBL" id="RSCE01000015">
    <property type="protein sequence ID" value="RSH77674.1"/>
    <property type="molecule type" value="Genomic_DNA"/>
</dbReference>
<dbReference type="RefSeq" id="XP_028472821.1">
    <property type="nucleotide sequence ID" value="XM_028618933.1"/>
</dbReference>
<feature type="transmembrane region" description="Helical" evidence="1">
    <location>
        <begin position="20"/>
        <end position="39"/>
    </location>
</feature>
<evidence type="ECO:0000313" key="3">
    <source>
        <dbReference type="Proteomes" id="UP000279236"/>
    </source>
</evidence>
<gene>
    <name evidence="2" type="ORF">EHS24_003237</name>
</gene>
<keyword evidence="1" id="KW-1133">Transmembrane helix</keyword>
<proteinExistence type="predicted"/>
<feature type="transmembrane region" description="Helical" evidence="1">
    <location>
        <begin position="106"/>
        <end position="128"/>
    </location>
</feature>
<reference evidence="2 3" key="1">
    <citation type="submission" date="2018-11" db="EMBL/GenBank/DDBJ databases">
        <title>Genome sequence of Apiotrichum porosum DSM 27194.</title>
        <authorList>
            <person name="Aliyu H."/>
            <person name="Gorte O."/>
            <person name="Ochsenreither K."/>
        </authorList>
    </citation>
    <scope>NUCLEOTIDE SEQUENCE [LARGE SCALE GENOMIC DNA]</scope>
    <source>
        <strain evidence="2 3">DSM 27194</strain>
    </source>
</reference>
<organism evidence="2 3">
    <name type="scientific">Apiotrichum porosum</name>
    <dbReference type="NCBI Taxonomy" id="105984"/>
    <lineage>
        <taxon>Eukaryota</taxon>
        <taxon>Fungi</taxon>
        <taxon>Dikarya</taxon>
        <taxon>Basidiomycota</taxon>
        <taxon>Agaricomycotina</taxon>
        <taxon>Tremellomycetes</taxon>
        <taxon>Trichosporonales</taxon>
        <taxon>Trichosporonaceae</taxon>
        <taxon>Apiotrichum</taxon>
    </lineage>
</organism>
<dbReference type="Proteomes" id="UP000279236">
    <property type="component" value="Unassembled WGS sequence"/>
</dbReference>
<comment type="caution">
    <text evidence="2">The sequence shown here is derived from an EMBL/GenBank/DDBJ whole genome shotgun (WGS) entry which is preliminary data.</text>
</comment>
<keyword evidence="3" id="KW-1185">Reference proteome</keyword>
<keyword evidence="1" id="KW-0472">Membrane</keyword>
<evidence type="ECO:0000256" key="1">
    <source>
        <dbReference type="SAM" id="Phobius"/>
    </source>
</evidence>
<dbReference type="GeneID" id="39587780"/>
<sequence length="138" mass="15312">MPKATLFKPFGPPTSKPSHFGISIGALFLAVIVLALIMSPPVLCDIWLFSIVGDGAETKFGVFGTCYNPSQTSVRQFRASAIGRELSSCWLTLDDTTNSPVKVRSYFLVFDVIYACFIVFLVWVAWCFNSQTHSYLAR</sequence>
<name>A0A427XG34_9TREE</name>